<dbReference type="Proteomes" id="UP001204144">
    <property type="component" value="Unassembled WGS sequence"/>
</dbReference>
<organism evidence="1 2">
    <name type="scientific">Lacihabitans soyangensis</name>
    <dbReference type="NCBI Taxonomy" id="869394"/>
    <lineage>
        <taxon>Bacteria</taxon>
        <taxon>Pseudomonadati</taxon>
        <taxon>Bacteroidota</taxon>
        <taxon>Cytophagia</taxon>
        <taxon>Cytophagales</taxon>
        <taxon>Leadbetterellaceae</taxon>
        <taxon>Lacihabitans</taxon>
    </lineage>
</organism>
<evidence type="ECO:0000313" key="1">
    <source>
        <dbReference type="EMBL" id="MCP9764630.1"/>
    </source>
</evidence>
<dbReference type="AlphaFoldDB" id="A0AAE3H5L9"/>
<protein>
    <submittedName>
        <fullName evidence="1">Gluconate 2-dehydrogenase subunit 3 family protein</fullName>
    </submittedName>
</protein>
<sequence>MKRRDILKNIGLGTAGVMVSGEAISQVKPKTAPVKEIPEAQNGKLRDEIIHDNKLKAAKFFTAAEMASITVLSDIIIPADAKSGSASQAGVPAFIEFIVKDMPQHQTPMRGGLMWLDTQSKKMFSKKFVALTPADRLKVVDLIAYPNKAKKEHSQGVSFFNLMRNLTATGFFTTEMGVKDLGYMGNTPNKWDGVPEEVLKQYNLSYSEWEKHAAK</sequence>
<dbReference type="Pfam" id="PF13618">
    <property type="entry name" value="Gluconate_2-dh3"/>
    <property type="match status" value="1"/>
</dbReference>
<reference evidence="1 2" key="1">
    <citation type="submission" date="2018-11" db="EMBL/GenBank/DDBJ databases">
        <title>Novel bacteria species description.</title>
        <authorList>
            <person name="Han J.-H."/>
        </authorList>
    </citation>
    <scope>NUCLEOTIDE SEQUENCE [LARGE SCALE GENOMIC DNA]</scope>
    <source>
        <strain evidence="1 2">KCTC23259</strain>
    </source>
</reference>
<dbReference type="RefSeq" id="WP_255038322.1">
    <property type="nucleotide sequence ID" value="NZ_RJUF01000175.1"/>
</dbReference>
<proteinExistence type="predicted"/>
<accession>A0AAE3H5L9</accession>
<keyword evidence="2" id="KW-1185">Reference proteome</keyword>
<name>A0AAE3H5L9_9BACT</name>
<dbReference type="InterPro" id="IPR027056">
    <property type="entry name" value="Gluconate_2DH_su3"/>
</dbReference>
<comment type="caution">
    <text evidence="1">The sequence shown here is derived from an EMBL/GenBank/DDBJ whole genome shotgun (WGS) entry which is preliminary data.</text>
</comment>
<gene>
    <name evidence="1" type="ORF">EGI31_16960</name>
</gene>
<dbReference type="EMBL" id="RJUF01000175">
    <property type="protein sequence ID" value="MCP9764630.1"/>
    <property type="molecule type" value="Genomic_DNA"/>
</dbReference>
<evidence type="ECO:0000313" key="2">
    <source>
        <dbReference type="Proteomes" id="UP001204144"/>
    </source>
</evidence>